<dbReference type="Pfam" id="PF07676">
    <property type="entry name" value="PD40"/>
    <property type="match status" value="2"/>
</dbReference>
<dbReference type="Proteomes" id="UP000054921">
    <property type="component" value="Unassembled WGS sequence"/>
</dbReference>
<dbReference type="OrthoDB" id="9812921at2"/>
<gene>
    <name evidence="2" type="ORF">Lche_2714</name>
</gene>
<evidence type="ECO:0000313" key="3">
    <source>
        <dbReference type="Proteomes" id="UP000054921"/>
    </source>
</evidence>
<proteinExistence type="inferred from homology"/>
<accession>A0A0W0SBD1</accession>
<dbReference type="PATRIC" id="fig|28084.5.peg.2939"/>
<reference evidence="2 3" key="1">
    <citation type="submission" date="2015-11" db="EMBL/GenBank/DDBJ databases">
        <title>Genomic analysis of 38 Legionella species identifies large and diverse effector repertoires.</title>
        <authorList>
            <person name="Burstein D."/>
            <person name="Amaro F."/>
            <person name="Zusman T."/>
            <person name="Lifshitz Z."/>
            <person name="Cohen O."/>
            <person name="Gilbert J.A."/>
            <person name="Pupko T."/>
            <person name="Shuman H.A."/>
            <person name="Segal G."/>
        </authorList>
    </citation>
    <scope>NUCLEOTIDE SEQUENCE [LARGE SCALE GENOMIC DNA]</scope>
    <source>
        <strain evidence="2 3">ORW</strain>
    </source>
</reference>
<dbReference type="RefSeq" id="WP_058388085.1">
    <property type="nucleotide sequence ID" value="NZ_LNXW01000013.1"/>
</dbReference>
<dbReference type="InterPro" id="IPR011042">
    <property type="entry name" value="6-blade_b-propeller_TolB-like"/>
</dbReference>
<dbReference type="STRING" id="28084.Lche_2714"/>
<evidence type="ECO:0000256" key="1">
    <source>
        <dbReference type="ARBA" id="ARBA00009820"/>
    </source>
</evidence>
<evidence type="ECO:0000313" key="2">
    <source>
        <dbReference type="EMBL" id="KTC80694.1"/>
    </source>
</evidence>
<sequence length="287" mass="32242">MRIQLFLFALVYCVVVQAKPMIAFERNGSIWTASLDGSQVQKVTQGYIPEISPDGKYIAYNVMDNSPSGNRYLAIVELASGKVAQLKNMPSANNFNPVWSPDSKKLLFNTFVDSHWHLALINIDGSGYRIIKNTEDEYSPAWAADGNSFLSHDIESIYWMDFEGNLIKKWPLNAIIPHGMMSSGSRIHVSPDGKTLIMDVDMDEDIHRKNWDESPPAIWTLELASGKTIRITPKGMLAWSPFWINSETFVFLEQGLKENSPSLHRGSLKNPSESLLLKNVQTPSVSH</sequence>
<comment type="caution">
    <text evidence="2">The sequence shown here is derived from an EMBL/GenBank/DDBJ whole genome shotgun (WGS) entry which is preliminary data.</text>
</comment>
<dbReference type="PANTHER" id="PTHR36842">
    <property type="entry name" value="PROTEIN TOLB HOMOLOG"/>
    <property type="match status" value="1"/>
</dbReference>
<dbReference type="EMBL" id="LNXW01000013">
    <property type="protein sequence ID" value="KTC80694.1"/>
    <property type="molecule type" value="Genomic_DNA"/>
</dbReference>
<organism evidence="2 3">
    <name type="scientific">Legionella cherrii</name>
    <dbReference type="NCBI Taxonomy" id="28084"/>
    <lineage>
        <taxon>Bacteria</taxon>
        <taxon>Pseudomonadati</taxon>
        <taxon>Pseudomonadota</taxon>
        <taxon>Gammaproteobacteria</taxon>
        <taxon>Legionellales</taxon>
        <taxon>Legionellaceae</taxon>
        <taxon>Legionella</taxon>
    </lineage>
</organism>
<protein>
    <submittedName>
        <fullName evidence="2">Acylaminoacyl peptidase</fullName>
    </submittedName>
</protein>
<dbReference type="SUPFAM" id="SSF69304">
    <property type="entry name" value="Tricorn protease N-terminal domain"/>
    <property type="match status" value="1"/>
</dbReference>
<dbReference type="InterPro" id="IPR011659">
    <property type="entry name" value="WD40"/>
</dbReference>
<comment type="similarity">
    <text evidence="1">Belongs to the TolB family.</text>
</comment>
<dbReference type="AlphaFoldDB" id="A0A0W0SBD1"/>
<dbReference type="Gene3D" id="2.120.10.30">
    <property type="entry name" value="TolB, C-terminal domain"/>
    <property type="match status" value="1"/>
</dbReference>
<dbReference type="PANTHER" id="PTHR36842:SF1">
    <property type="entry name" value="PROTEIN TOLB"/>
    <property type="match status" value="1"/>
</dbReference>
<name>A0A0W0SBD1_9GAMM</name>